<dbReference type="CDD" id="cd03794">
    <property type="entry name" value="GT4_WbuB-like"/>
    <property type="match status" value="1"/>
</dbReference>
<feature type="domain" description="Glycosyl transferase family 1" evidence="1">
    <location>
        <begin position="242"/>
        <end position="407"/>
    </location>
</feature>
<dbReference type="KEGG" id="tmi:THEMA_01505"/>
<dbReference type="InterPro" id="IPR001296">
    <property type="entry name" value="Glyco_trans_1"/>
</dbReference>
<dbReference type="PATRIC" id="fig|243274.18.peg.295"/>
<dbReference type="PANTHER" id="PTHR45947:SF3">
    <property type="entry name" value="SULFOQUINOVOSYL TRANSFERASE SQD2"/>
    <property type="match status" value="1"/>
</dbReference>
<proteinExistence type="predicted"/>
<dbReference type="InterPro" id="IPR028098">
    <property type="entry name" value="Glyco_trans_4-like_N"/>
</dbReference>
<protein>
    <submittedName>
        <fullName evidence="3">Lipopolysaccharide biosynthesis protein</fullName>
    </submittedName>
</protein>
<dbReference type="KEGG" id="tmw:THMA_0647"/>
<dbReference type="GO" id="GO:0016757">
    <property type="term" value="F:glycosyltransferase activity"/>
    <property type="evidence" value="ECO:0007669"/>
    <property type="project" value="InterPro"/>
</dbReference>
<dbReference type="InParanoid" id="Q9WZ99"/>
<dbReference type="Pfam" id="PF13579">
    <property type="entry name" value="Glyco_trans_4_4"/>
    <property type="match status" value="1"/>
</dbReference>
<keyword evidence="4" id="KW-1185">Reference proteome</keyword>
<accession>Q9WZ99</accession>
<dbReference type="SUPFAM" id="SSF53756">
    <property type="entry name" value="UDP-Glycosyltransferase/glycogen phosphorylase"/>
    <property type="match status" value="1"/>
</dbReference>
<name>Q9WZ99_THEMA</name>
<dbReference type="AlphaFoldDB" id="Q9WZ99"/>
<dbReference type="Pfam" id="PF00534">
    <property type="entry name" value="Glycos_transf_1"/>
    <property type="match status" value="1"/>
</dbReference>
<evidence type="ECO:0000313" key="3">
    <source>
        <dbReference type="EMBL" id="AAD35715.1"/>
    </source>
</evidence>
<feature type="domain" description="Glycosyltransferase subfamily 4-like N-terminal" evidence="2">
    <location>
        <begin position="36"/>
        <end position="224"/>
    </location>
</feature>
<dbReference type="RefSeq" id="WP_004081170.1">
    <property type="nucleotide sequence ID" value="NC_000853.1"/>
</dbReference>
<evidence type="ECO:0000259" key="2">
    <source>
        <dbReference type="Pfam" id="PF13579"/>
    </source>
</evidence>
<dbReference type="InterPro" id="IPR050194">
    <property type="entry name" value="Glycosyltransferase_grp1"/>
</dbReference>
<dbReference type="EnsemblBacteria" id="AAD35715">
    <property type="protein sequence ID" value="AAD35715"/>
    <property type="gene ID" value="TM_0631"/>
</dbReference>
<dbReference type="EMBL" id="AE000512">
    <property type="protein sequence ID" value="AAD35715.1"/>
    <property type="molecule type" value="Genomic_DNA"/>
</dbReference>
<dbReference type="PANTHER" id="PTHR45947">
    <property type="entry name" value="SULFOQUINOVOSYL TRANSFERASE SQD2"/>
    <property type="match status" value="1"/>
</dbReference>
<dbReference type="Gene3D" id="3.40.50.2000">
    <property type="entry name" value="Glycogen Phosphorylase B"/>
    <property type="match status" value="2"/>
</dbReference>
<dbReference type="OrthoDB" id="9811902at2"/>
<reference evidence="3 4" key="1">
    <citation type="journal article" date="1999" name="Nature">
        <title>Evidence for lateral gene transfer between Archaea and Bacteria from genome sequence of Thermotoga maritima.</title>
        <authorList>
            <person name="Nelson K.E."/>
            <person name="Clayton R.A."/>
            <person name="Gill S.R."/>
            <person name="Gwinn M.L."/>
            <person name="Dodson R.J."/>
            <person name="Haft D.H."/>
            <person name="Hickey E.K."/>
            <person name="Peterson J.D."/>
            <person name="Nelson W.C."/>
            <person name="Ketchum K.A."/>
            <person name="McDonald L."/>
            <person name="Utterback T.R."/>
            <person name="Malek J.A."/>
            <person name="Linher K.D."/>
            <person name="Garrett M.M."/>
            <person name="Stewart A.M."/>
            <person name="Cotton M.D."/>
            <person name="Pratt M.S."/>
            <person name="Phillips C.A."/>
            <person name="Richardson D."/>
            <person name="Heidelberg J."/>
            <person name="Sutton G.G."/>
            <person name="Fleischmann R.D."/>
            <person name="White O."/>
            <person name="Salzberg S.L."/>
            <person name="Smith H.O."/>
            <person name="Venter J.C."/>
            <person name="Fraser C.M."/>
        </authorList>
    </citation>
    <scope>NUCLEOTIDE SEQUENCE [LARGE SCALE GENOMIC DNA]</scope>
    <source>
        <strain evidence="4">ATCC 43589 / DSM 3109 / JCM 10099 / NBRC 100826 / MSB8</strain>
    </source>
</reference>
<evidence type="ECO:0000313" key="4">
    <source>
        <dbReference type="Proteomes" id="UP000008183"/>
    </source>
</evidence>
<accession>G4FDJ2</accession>
<dbReference type="CAZy" id="GT4">
    <property type="family name" value="Glycosyltransferase Family 4"/>
</dbReference>
<organism evidence="3 4">
    <name type="scientific">Thermotoga maritima (strain ATCC 43589 / DSM 3109 / JCM 10099 / NBRC 100826 / MSB8)</name>
    <dbReference type="NCBI Taxonomy" id="243274"/>
    <lineage>
        <taxon>Bacteria</taxon>
        <taxon>Thermotogati</taxon>
        <taxon>Thermotogota</taxon>
        <taxon>Thermotogae</taxon>
        <taxon>Thermotogales</taxon>
        <taxon>Thermotogaceae</taxon>
        <taxon>Thermotoga</taxon>
    </lineage>
</organism>
<evidence type="ECO:0000259" key="1">
    <source>
        <dbReference type="Pfam" id="PF00534"/>
    </source>
</evidence>
<dbReference type="PaxDb" id="243274-THEMA_01505"/>
<dbReference type="KEGG" id="tma:TM0631"/>
<gene>
    <name evidence="3" type="ordered locus">TM_0631</name>
</gene>
<sequence length="434" mass="49787">MEKRGEVKEKRKLSILLINNYFPPEIGAASHLYFYLARELSKRGHEVTVLTGIPRYNIPKETYNQYLRRMKNKKFVIENISDCADIEVIRVRLPYIERHQLLRRGVEHFEIALKMFSYAKEYLRNKRVDVSLVYSPPITLYKTAWKVKRLKDAPFVLNVQDLFPQAAIDLGILKNPLLIRLFKQVEKKAYQLADLITVHSERNKEFVKSVLNGDGRKVLVMENWVDENEIKPGDKINDFSIKHGLTEKFVVSFAGTLGFSQDMEVIIRAANELKEYKDIVFIIVGNGVRLEESKKLAESLNLQNIRFIPSVPREIYPLVLHSSDVSLATLTKDVKTPVVPSKILSIMSAGIPVIAVMNLEGDAPKLVEKANAGFAIPAGDYKSLAEKILLLYKNPELRESLGRNGRRYIEENLSSRKAAEKYEKIFLDALRRDK</sequence>
<dbReference type="Proteomes" id="UP000008183">
    <property type="component" value="Chromosome"/>
</dbReference>
<dbReference type="PIR" id="D72353">
    <property type="entry name" value="D72353"/>
</dbReference>